<comment type="caution">
    <text evidence="6">The sequence shown here is derived from an EMBL/GenBank/DDBJ whole genome shotgun (WGS) entry which is preliminary data.</text>
</comment>
<dbReference type="SUPFAM" id="SSF52172">
    <property type="entry name" value="CheY-like"/>
    <property type="match status" value="1"/>
</dbReference>
<dbReference type="InterPro" id="IPR001789">
    <property type="entry name" value="Sig_transdc_resp-reg_receiver"/>
</dbReference>
<dbReference type="RefSeq" id="WP_110996859.1">
    <property type="nucleotide sequence ID" value="NZ_QKTW01000001.1"/>
</dbReference>
<sequence>MQVKNTRYNILVVDDHQLIVNGIRMLLDDRINHFHFAHTIQGAAEQASFHQPDLAIIDFSLPDGTGDMLVRELRYRCPNTRVICYTFHADQCTISKMVDAGVHGYVTKSSDAQILRTAVDTVLDRREFFCEEAKSYLFNRIGENTERVMFRYGNDIVLNDREVAIIRLLCMGKTAKETSQEIFLSERTVEQYRNNIAKKLGTKNLIGMVKFALQNGIISQAEM</sequence>
<organism evidence="6 7">
    <name type="scientific">Taibaiella soli</name>
    <dbReference type="NCBI Taxonomy" id="1649169"/>
    <lineage>
        <taxon>Bacteria</taxon>
        <taxon>Pseudomonadati</taxon>
        <taxon>Bacteroidota</taxon>
        <taxon>Chitinophagia</taxon>
        <taxon>Chitinophagales</taxon>
        <taxon>Chitinophagaceae</taxon>
        <taxon>Taibaiella</taxon>
    </lineage>
</organism>
<evidence type="ECO:0000256" key="1">
    <source>
        <dbReference type="ARBA" id="ARBA00022553"/>
    </source>
</evidence>
<keyword evidence="1 3" id="KW-0597">Phosphoprotein</keyword>
<dbReference type="Proteomes" id="UP000248745">
    <property type="component" value="Unassembled WGS sequence"/>
</dbReference>
<dbReference type="InterPro" id="IPR011006">
    <property type="entry name" value="CheY-like_superfamily"/>
</dbReference>
<evidence type="ECO:0000313" key="6">
    <source>
        <dbReference type="EMBL" id="PZF75011.1"/>
    </source>
</evidence>
<dbReference type="SMART" id="SM00421">
    <property type="entry name" value="HTH_LUXR"/>
    <property type="match status" value="1"/>
</dbReference>
<gene>
    <name evidence="6" type="ORF">DN068_00205</name>
</gene>
<dbReference type="OrthoDB" id="9797341at2"/>
<evidence type="ECO:0000259" key="5">
    <source>
        <dbReference type="PROSITE" id="PS50110"/>
    </source>
</evidence>
<dbReference type="Pfam" id="PF00072">
    <property type="entry name" value="Response_reg"/>
    <property type="match status" value="1"/>
</dbReference>
<dbReference type="PRINTS" id="PR00038">
    <property type="entry name" value="HTHLUXR"/>
</dbReference>
<accession>A0A2W2AIA3</accession>
<keyword evidence="7" id="KW-1185">Reference proteome</keyword>
<evidence type="ECO:0000259" key="4">
    <source>
        <dbReference type="PROSITE" id="PS50043"/>
    </source>
</evidence>
<name>A0A2W2AIA3_9BACT</name>
<dbReference type="GO" id="GO:0000160">
    <property type="term" value="P:phosphorelay signal transduction system"/>
    <property type="evidence" value="ECO:0007669"/>
    <property type="project" value="InterPro"/>
</dbReference>
<dbReference type="GO" id="GO:0003677">
    <property type="term" value="F:DNA binding"/>
    <property type="evidence" value="ECO:0007669"/>
    <property type="project" value="UniProtKB-KW"/>
</dbReference>
<dbReference type="SUPFAM" id="SSF46894">
    <property type="entry name" value="C-terminal effector domain of the bipartite response regulators"/>
    <property type="match status" value="1"/>
</dbReference>
<evidence type="ECO:0000256" key="2">
    <source>
        <dbReference type="ARBA" id="ARBA00023125"/>
    </source>
</evidence>
<dbReference type="PROSITE" id="PS50043">
    <property type="entry name" value="HTH_LUXR_2"/>
    <property type="match status" value="1"/>
</dbReference>
<dbReference type="InterPro" id="IPR000792">
    <property type="entry name" value="Tscrpt_reg_LuxR_C"/>
</dbReference>
<dbReference type="CDD" id="cd17535">
    <property type="entry name" value="REC_NarL-like"/>
    <property type="match status" value="1"/>
</dbReference>
<dbReference type="SMART" id="SM00448">
    <property type="entry name" value="REC"/>
    <property type="match status" value="1"/>
</dbReference>
<dbReference type="EMBL" id="QKTW01000001">
    <property type="protein sequence ID" value="PZF75011.1"/>
    <property type="molecule type" value="Genomic_DNA"/>
</dbReference>
<reference evidence="6 7" key="1">
    <citation type="submission" date="2018-06" db="EMBL/GenBank/DDBJ databases">
        <title>Mucibacter soli gen. nov., sp. nov., a new member of the family Chitinophagaceae producing mucin.</title>
        <authorList>
            <person name="Kim M.-K."/>
            <person name="Park S."/>
            <person name="Kim T.-S."/>
            <person name="Joung Y."/>
            <person name="Han J.-H."/>
            <person name="Kim S.B."/>
        </authorList>
    </citation>
    <scope>NUCLEOTIDE SEQUENCE [LARGE SCALE GENOMIC DNA]</scope>
    <source>
        <strain evidence="6 7">R1-15</strain>
    </source>
</reference>
<dbReference type="InterPro" id="IPR039420">
    <property type="entry name" value="WalR-like"/>
</dbReference>
<feature type="modified residue" description="4-aspartylphosphate" evidence="3">
    <location>
        <position position="58"/>
    </location>
</feature>
<evidence type="ECO:0000313" key="7">
    <source>
        <dbReference type="Proteomes" id="UP000248745"/>
    </source>
</evidence>
<dbReference type="PANTHER" id="PTHR43214">
    <property type="entry name" value="TWO-COMPONENT RESPONSE REGULATOR"/>
    <property type="match status" value="1"/>
</dbReference>
<feature type="domain" description="Response regulatory" evidence="5">
    <location>
        <begin position="9"/>
        <end position="123"/>
    </location>
</feature>
<dbReference type="Gene3D" id="1.10.10.10">
    <property type="entry name" value="Winged helix-like DNA-binding domain superfamily/Winged helix DNA-binding domain"/>
    <property type="match status" value="1"/>
</dbReference>
<feature type="domain" description="HTH luxR-type" evidence="4">
    <location>
        <begin position="151"/>
        <end position="216"/>
    </location>
</feature>
<evidence type="ECO:0008006" key="8">
    <source>
        <dbReference type="Google" id="ProtNLM"/>
    </source>
</evidence>
<dbReference type="InterPro" id="IPR036388">
    <property type="entry name" value="WH-like_DNA-bd_sf"/>
</dbReference>
<dbReference type="GO" id="GO:0006355">
    <property type="term" value="P:regulation of DNA-templated transcription"/>
    <property type="evidence" value="ECO:0007669"/>
    <property type="project" value="InterPro"/>
</dbReference>
<dbReference type="AlphaFoldDB" id="A0A2W2AIA3"/>
<keyword evidence="2" id="KW-0238">DNA-binding</keyword>
<dbReference type="InterPro" id="IPR016032">
    <property type="entry name" value="Sig_transdc_resp-reg_C-effctor"/>
</dbReference>
<dbReference type="PANTHER" id="PTHR43214:SF43">
    <property type="entry name" value="TWO-COMPONENT RESPONSE REGULATOR"/>
    <property type="match status" value="1"/>
</dbReference>
<dbReference type="InterPro" id="IPR058245">
    <property type="entry name" value="NreC/VraR/RcsB-like_REC"/>
</dbReference>
<dbReference type="CDD" id="cd06170">
    <property type="entry name" value="LuxR_C_like"/>
    <property type="match status" value="1"/>
</dbReference>
<dbReference type="Pfam" id="PF00196">
    <property type="entry name" value="GerE"/>
    <property type="match status" value="1"/>
</dbReference>
<proteinExistence type="predicted"/>
<protein>
    <recommendedName>
        <fullName evidence="8">DNA-binding response regulator</fullName>
    </recommendedName>
</protein>
<dbReference type="PROSITE" id="PS50110">
    <property type="entry name" value="RESPONSE_REGULATORY"/>
    <property type="match status" value="1"/>
</dbReference>
<evidence type="ECO:0000256" key="3">
    <source>
        <dbReference type="PROSITE-ProRule" id="PRU00169"/>
    </source>
</evidence>
<dbReference type="Gene3D" id="3.40.50.2300">
    <property type="match status" value="1"/>
</dbReference>